<dbReference type="InterPro" id="IPR013342">
    <property type="entry name" value="Mandelate_racemase_C"/>
</dbReference>
<evidence type="ECO:0000256" key="1">
    <source>
        <dbReference type="ARBA" id="ARBA00022723"/>
    </source>
</evidence>
<comment type="pathway">
    <text evidence="4">Quinol/quinone metabolism; menaquinone biosynthesis.</text>
</comment>
<feature type="domain" description="Mandelate racemase/muconate lactonizing enzyme C-terminal" evidence="7">
    <location>
        <begin position="170"/>
        <end position="267"/>
    </location>
</feature>
<feature type="binding site" evidence="4">
    <location>
        <position position="220"/>
    </location>
    <ligand>
        <name>Mg(2+)</name>
        <dbReference type="ChEBI" id="CHEBI:18420"/>
    </ligand>
</feature>
<dbReference type="Pfam" id="PF13378">
    <property type="entry name" value="MR_MLE_C"/>
    <property type="match status" value="1"/>
</dbReference>
<dbReference type="InterPro" id="IPR029017">
    <property type="entry name" value="Enolase-like_N"/>
</dbReference>
<dbReference type="InterPro" id="IPR010196">
    <property type="entry name" value="OSB_synthase_MenC1"/>
</dbReference>
<dbReference type="SFLD" id="SFLDG00180">
    <property type="entry name" value="muconate_cycloisomerase"/>
    <property type="match status" value="1"/>
</dbReference>
<feature type="active site" description="Proton donor" evidence="4">
    <location>
        <position position="191"/>
    </location>
</feature>
<comment type="similarity">
    <text evidence="4">Belongs to the mandelate racemase/muconate lactonizing enzyme family. MenC type 1 subfamily.</text>
</comment>
<keyword evidence="3 4" id="KW-0456">Lyase</keyword>
<dbReference type="SUPFAM" id="SSF54826">
    <property type="entry name" value="Enolase N-terminal domain-like"/>
    <property type="match status" value="1"/>
</dbReference>
<feature type="compositionally biased region" description="Basic and acidic residues" evidence="6">
    <location>
        <begin position="91"/>
        <end position="104"/>
    </location>
</feature>
<accession>A0ABT4AAC4</accession>
<dbReference type="SFLD" id="SFLDS00001">
    <property type="entry name" value="Enolase"/>
    <property type="match status" value="1"/>
</dbReference>
<comment type="pathway">
    <text evidence="4">Quinol/quinone metabolism; 1,4-dihydroxy-2-naphthoate biosynthesis; 1,4-dihydroxy-2-naphthoate from chorismate: step 4/7.</text>
</comment>
<protein>
    <recommendedName>
        <fullName evidence="4 5">o-succinylbenzoate synthase</fullName>
        <shortName evidence="4">OSB synthase</shortName>
        <shortName evidence="4">OSBS</shortName>
        <ecNumber evidence="4 5">4.2.1.113</ecNumber>
    </recommendedName>
    <alternativeName>
        <fullName evidence="4">4-(2'-carboxyphenyl)-4-oxybutyric acid synthase</fullName>
    </alternativeName>
    <alternativeName>
        <fullName evidence="4">o-succinylbenzoic acid synthase</fullName>
    </alternativeName>
</protein>
<dbReference type="HAMAP" id="MF_00470">
    <property type="entry name" value="MenC_1"/>
    <property type="match status" value="1"/>
</dbReference>
<evidence type="ECO:0000313" key="9">
    <source>
        <dbReference type="Proteomes" id="UP001207654"/>
    </source>
</evidence>
<dbReference type="GO" id="GO:0043748">
    <property type="term" value="F:O-succinylbenzoate synthase activity"/>
    <property type="evidence" value="ECO:0007669"/>
    <property type="project" value="UniProtKB-EC"/>
</dbReference>
<reference evidence="8 9" key="1">
    <citation type="submission" date="2022-11" db="EMBL/GenBank/DDBJ databases">
        <title>Minimal conservation of predation-associated metabolite biosynthetic gene clusters underscores biosynthetic potential of Myxococcota including descriptions for ten novel species: Archangium lansinium sp. nov., Myxococcus landrumus sp. nov., Nannocystis bai.</title>
        <authorList>
            <person name="Ahearne A."/>
            <person name="Stevens C."/>
            <person name="Phillips K."/>
        </authorList>
    </citation>
    <scope>NUCLEOTIDE SEQUENCE [LARGE SCALE GENOMIC DNA]</scope>
    <source>
        <strain evidence="8 9">MIWBW</strain>
    </source>
</reference>
<feature type="binding site" evidence="4">
    <location>
        <position position="246"/>
    </location>
    <ligand>
        <name>Mg(2+)</name>
        <dbReference type="ChEBI" id="CHEBI:18420"/>
    </ligand>
</feature>
<dbReference type="NCBIfam" id="TIGR01927">
    <property type="entry name" value="menC_gam_Gplu"/>
    <property type="match status" value="1"/>
</dbReference>
<evidence type="ECO:0000256" key="3">
    <source>
        <dbReference type="ARBA" id="ARBA00023239"/>
    </source>
</evidence>
<keyword evidence="9" id="KW-1185">Reference proteome</keyword>
<feature type="binding site" evidence="4">
    <location>
        <position position="271"/>
    </location>
    <ligand>
        <name>Mg(2+)</name>
        <dbReference type="ChEBI" id="CHEBI:18420"/>
    </ligand>
</feature>
<evidence type="ECO:0000256" key="5">
    <source>
        <dbReference type="NCBIfam" id="TIGR01927"/>
    </source>
</evidence>
<dbReference type="EC" id="4.2.1.113" evidence="4 5"/>
<keyword evidence="1 4" id="KW-0479">Metal-binding</keyword>
<keyword evidence="2 4" id="KW-0460">Magnesium</keyword>
<evidence type="ECO:0000256" key="2">
    <source>
        <dbReference type="ARBA" id="ARBA00022842"/>
    </source>
</evidence>
<dbReference type="SUPFAM" id="SSF51604">
    <property type="entry name" value="Enolase C-terminal domain-like"/>
    <property type="match status" value="1"/>
</dbReference>
<gene>
    <name evidence="4 8" type="primary">menC</name>
    <name evidence="8" type="ORF">OV287_29515</name>
</gene>
<organism evidence="8 9">
    <name type="scientific">Archangium lansingense</name>
    <dbReference type="NCBI Taxonomy" id="2995310"/>
    <lineage>
        <taxon>Bacteria</taxon>
        <taxon>Pseudomonadati</taxon>
        <taxon>Myxococcota</taxon>
        <taxon>Myxococcia</taxon>
        <taxon>Myxococcales</taxon>
        <taxon>Cystobacterineae</taxon>
        <taxon>Archangiaceae</taxon>
        <taxon>Archangium</taxon>
    </lineage>
</organism>
<evidence type="ECO:0000256" key="4">
    <source>
        <dbReference type="HAMAP-Rule" id="MF_00470"/>
    </source>
</evidence>
<dbReference type="PANTHER" id="PTHR48073:SF2">
    <property type="entry name" value="O-SUCCINYLBENZOATE SYNTHASE"/>
    <property type="match status" value="1"/>
</dbReference>
<comment type="caution">
    <text evidence="8">The sequence shown here is derived from an EMBL/GenBank/DDBJ whole genome shotgun (WGS) entry which is preliminary data.</text>
</comment>
<dbReference type="PANTHER" id="PTHR48073">
    <property type="entry name" value="O-SUCCINYLBENZOATE SYNTHASE-RELATED"/>
    <property type="match status" value="1"/>
</dbReference>
<feature type="compositionally biased region" description="Pro residues" evidence="6">
    <location>
        <begin position="79"/>
        <end position="90"/>
    </location>
</feature>
<comment type="catalytic activity">
    <reaction evidence="4">
        <text>(1R,6R)-6-hydroxy-2-succinyl-cyclohexa-2,4-diene-1-carboxylate = 2-succinylbenzoate + H2O</text>
        <dbReference type="Rhea" id="RHEA:10196"/>
        <dbReference type="ChEBI" id="CHEBI:15377"/>
        <dbReference type="ChEBI" id="CHEBI:18325"/>
        <dbReference type="ChEBI" id="CHEBI:58689"/>
        <dbReference type="EC" id="4.2.1.113"/>
    </reaction>
</comment>
<dbReference type="SFLD" id="SFLDF00009">
    <property type="entry name" value="o-succinylbenzoate_synthase"/>
    <property type="match status" value="1"/>
</dbReference>
<comment type="cofactor">
    <cofactor evidence="4">
        <name>a divalent metal cation</name>
        <dbReference type="ChEBI" id="CHEBI:60240"/>
    </cofactor>
</comment>
<feature type="region of interest" description="Disordered" evidence="6">
    <location>
        <begin position="76"/>
        <end position="104"/>
    </location>
</feature>
<evidence type="ECO:0000256" key="6">
    <source>
        <dbReference type="SAM" id="MobiDB-lite"/>
    </source>
</evidence>
<keyword evidence="4" id="KW-0474">Menaquinone biosynthesis</keyword>
<proteinExistence type="inferred from homology"/>
<dbReference type="RefSeq" id="WP_267537384.1">
    <property type="nucleotide sequence ID" value="NZ_JAPNKA010000001.1"/>
</dbReference>
<sequence>MRITKTALQTLRLEMVHPLKTARGTYGAREGFVVCVEDEEGRVGQGEAMPLEEFGTESPDDCERALKEFLDHLERLPSPITPRPITPRPPGEGRGEGISDARLDPRQLPLPLGEGWGEGLPTRTPAARHGVEQALLDLQAQRRNIPLSQLLSSESRSEIHVNALLGGQSPEALAEEARRAVAEGYETLKLKVAGRPLSEDVARLSAVREAVGRTIRLRVDANGAWTEEEARAALETLGRYELELCEQPVAPENHEALSRLSKHPPCPLAADESLALPHVTQHILNHAGTVGILVLKPMVLGGLLPTLALAREAARRGLDAYVTSSLDGVIARAGAAHLAAALPSGRYASGLGVGHLFKNEPGSHPFRPVRGRIQLPRTPGLGVN</sequence>
<dbReference type="Proteomes" id="UP001207654">
    <property type="component" value="Unassembled WGS sequence"/>
</dbReference>
<evidence type="ECO:0000313" key="8">
    <source>
        <dbReference type="EMBL" id="MCY1078615.1"/>
    </source>
</evidence>
<comment type="function">
    <text evidence="4">Converts 2-succinyl-6-hydroxy-2,4-cyclohexadiene-1-carboxylate (SHCHC) to 2-succinylbenzoate (OSB).</text>
</comment>
<dbReference type="Gene3D" id="3.30.390.10">
    <property type="entry name" value="Enolase-like, N-terminal domain"/>
    <property type="match status" value="1"/>
</dbReference>
<dbReference type="Gene3D" id="3.20.20.120">
    <property type="entry name" value="Enolase-like C-terminal domain"/>
    <property type="match status" value="1"/>
</dbReference>
<dbReference type="EMBL" id="JAPNKA010000001">
    <property type="protein sequence ID" value="MCY1078615.1"/>
    <property type="molecule type" value="Genomic_DNA"/>
</dbReference>
<feature type="active site" description="Proton acceptor" evidence="4">
    <location>
        <position position="296"/>
    </location>
</feature>
<dbReference type="InterPro" id="IPR036849">
    <property type="entry name" value="Enolase-like_C_sf"/>
</dbReference>
<name>A0ABT4AAC4_9BACT</name>
<dbReference type="SMART" id="SM00922">
    <property type="entry name" value="MR_MLE"/>
    <property type="match status" value="1"/>
</dbReference>
<evidence type="ECO:0000259" key="7">
    <source>
        <dbReference type="SMART" id="SM00922"/>
    </source>
</evidence>
<dbReference type="InterPro" id="IPR029065">
    <property type="entry name" value="Enolase_C-like"/>
</dbReference>